<dbReference type="GO" id="GO:0015949">
    <property type="term" value="P:nucleobase-containing small molecule interconversion"/>
    <property type="evidence" value="ECO:0007669"/>
    <property type="project" value="TreeGrafter"/>
</dbReference>
<evidence type="ECO:0000313" key="10">
    <source>
        <dbReference type="EMBL" id="CAA6806076.1"/>
    </source>
</evidence>
<evidence type="ECO:0000256" key="3">
    <source>
        <dbReference type="ARBA" id="ARBA00022741"/>
    </source>
</evidence>
<evidence type="ECO:0000256" key="2">
    <source>
        <dbReference type="ARBA" id="ARBA00022679"/>
    </source>
</evidence>
<dbReference type="GO" id="GO:0005524">
    <property type="term" value="F:ATP binding"/>
    <property type="evidence" value="ECO:0007669"/>
    <property type="project" value="UniProtKB-UniRule"/>
</dbReference>
<comment type="subcellular location">
    <subcellularLocation>
        <location evidence="8">Cytoplasm</location>
    </subcellularLocation>
</comment>
<keyword evidence="3 8" id="KW-0547">Nucleotide-binding</keyword>
<accession>A0A6S6SLH9</accession>
<dbReference type="Pfam" id="PF02224">
    <property type="entry name" value="Cytidylate_kin"/>
    <property type="match status" value="1"/>
</dbReference>
<gene>
    <name evidence="8" type="primary">cmk</name>
    <name evidence="10" type="ORF">HELGO_WM30908</name>
</gene>
<reference evidence="10" key="1">
    <citation type="submission" date="2020-01" db="EMBL/GenBank/DDBJ databases">
        <authorList>
            <person name="Meier V. D."/>
            <person name="Meier V D."/>
        </authorList>
    </citation>
    <scope>NUCLEOTIDE SEQUENCE</scope>
    <source>
        <strain evidence="10">HLG_WM_MAG_09</strain>
    </source>
</reference>
<dbReference type="GO" id="GO:0036431">
    <property type="term" value="F:dCMP kinase activity"/>
    <property type="evidence" value="ECO:0007669"/>
    <property type="project" value="InterPro"/>
</dbReference>
<keyword evidence="2 8" id="KW-0808">Transferase</keyword>
<dbReference type="PANTHER" id="PTHR21299">
    <property type="entry name" value="CYTIDYLATE KINASE/PANTOATE-BETA-ALANINE LIGASE"/>
    <property type="match status" value="1"/>
</dbReference>
<evidence type="ECO:0000256" key="7">
    <source>
        <dbReference type="ARBA" id="ARBA00048478"/>
    </source>
</evidence>
<evidence type="ECO:0000256" key="1">
    <source>
        <dbReference type="ARBA" id="ARBA00009427"/>
    </source>
</evidence>
<evidence type="ECO:0000256" key="5">
    <source>
        <dbReference type="ARBA" id="ARBA00022840"/>
    </source>
</evidence>
<dbReference type="SUPFAM" id="SSF52540">
    <property type="entry name" value="P-loop containing nucleoside triphosphate hydrolases"/>
    <property type="match status" value="1"/>
</dbReference>
<dbReference type="AlphaFoldDB" id="A0A6S6SLH9"/>
<evidence type="ECO:0000256" key="8">
    <source>
        <dbReference type="HAMAP-Rule" id="MF_00238"/>
    </source>
</evidence>
<dbReference type="InterPro" id="IPR011994">
    <property type="entry name" value="Cytidylate_kinase_dom"/>
</dbReference>
<dbReference type="Gene3D" id="3.40.50.300">
    <property type="entry name" value="P-loop containing nucleotide triphosphate hydrolases"/>
    <property type="match status" value="1"/>
</dbReference>
<dbReference type="EC" id="2.7.4.25" evidence="8"/>
<dbReference type="NCBIfam" id="TIGR00017">
    <property type="entry name" value="cmk"/>
    <property type="match status" value="1"/>
</dbReference>
<name>A0A6S6SLH9_9GAMM</name>
<proteinExistence type="inferred from homology"/>
<dbReference type="InterPro" id="IPR027417">
    <property type="entry name" value="P-loop_NTPase"/>
</dbReference>
<dbReference type="PANTHER" id="PTHR21299:SF2">
    <property type="entry name" value="CYTIDYLATE KINASE"/>
    <property type="match status" value="1"/>
</dbReference>
<keyword evidence="8" id="KW-0963">Cytoplasm</keyword>
<dbReference type="EMBL" id="CACVAT010000090">
    <property type="protein sequence ID" value="CAA6806076.1"/>
    <property type="molecule type" value="Genomic_DNA"/>
</dbReference>
<comment type="catalytic activity">
    <reaction evidence="7 8">
        <text>CMP + ATP = CDP + ADP</text>
        <dbReference type="Rhea" id="RHEA:11600"/>
        <dbReference type="ChEBI" id="CHEBI:30616"/>
        <dbReference type="ChEBI" id="CHEBI:58069"/>
        <dbReference type="ChEBI" id="CHEBI:60377"/>
        <dbReference type="ChEBI" id="CHEBI:456216"/>
        <dbReference type="EC" id="2.7.4.25"/>
    </reaction>
</comment>
<dbReference type="HAMAP" id="MF_00238">
    <property type="entry name" value="Cytidyl_kinase_type1"/>
    <property type="match status" value="1"/>
</dbReference>
<organism evidence="10">
    <name type="scientific">uncultured Thiotrichaceae bacterium</name>
    <dbReference type="NCBI Taxonomy" id="298394"/>
    <lineage>
        <taxon>Bacteria</taxon>
        <taxon>Pseudomonadati</taxon>
        <taxon>Pseudomonadota</taxon>
        <taxon>Gammaproteobacteria</taxon>
        <taxon>Thiotrichales</taxon>
        <taxon>Thiotrichaceae</taxon>
        <taxon>environmental samples</taxon>
    </lineage>
</organism>
<feature type="domain" description="Cytidylate kinase" evidence="9">
    <location>
        <begin position="11"/>
        <end position="216"/>
    </location>
</feature>
<evidence type="ECO:0000256" key="6">
    <source>
        <dbReference type="ARBA" id="ARBA00047615"/>
    </source>
</evidence>
<keyword evidence="5 8" id="KW-0067">ATP-binding</keyword>
<evidence type="ECO:0000256" key="4">
    <source>
        <dbReference type="ARBA" id="ARBA00022777"/>
    </source>
</evidence>
<evidence type="ECO:0000259" key="9">
    <source>
        <dbReference type="Pfam" id="PF02224"/>
    </source>
</evidence>
<protein>
    <recommendedName>
        <fullName evidence="8">Cytidylate kinase</fullName>
        <shortName evidence="8">CK</shortName>
        <ecNumber evidence="8">2.7.4.25</ecNumber>
    </recommendedName>
    <alternativeName>
        <fullName evidence="8">Cytidine monophosphate kinase</fullName>
        <shortName evidence="8">CMP kinase</shortName>
    </alternativeName>
</protein>
<dbReference type="GO" id="GO:0006220">
    <property type="term" value="P:pyrimidine nucleotide metabolic process"/>
    <property type="evidence" value="ECO:0007669"/>
    <property type="project" value="UniProtKB-UniRule"/>
</dbReference>
<dbReference type="InterPro" id="IPR003136">
    <property type="entry name" value="Cytidylate_kin"/>
</dbReference>
<comment type="similarity">
    <text evidence="1 8">Belongs to the cytidylate kinase family. Type 1 subfamily.</text>
</comment>
<sequence>MEYSPDNIPVITIDGPAGAGKGTIAGLLADRLGWHLLDSGAIYRAAALETLKQCIALNDPQVIIDTLNKMDVRFVGGKVYSGDEDVSLEIRTPECAGMTSKIAAIPAVREALLDRQRAFAALPGLIADGRDMGTVVFPEAKLKIFLTASPEIRGERRFKQLSEQGISANLATLIDEIAARDERDAGRAIAPLHPADDAISIDSSRMAPEEVLEMISKFL</sequence>
<feature type="binding site" evidence="8">
    <location>
        <begin position="15"/>
        <end position="23"/>
    </location>
    <ligand>
        <name>ATP</name>
        <dbReference type="ChEBI" id="CHEBI:30616"/>
    </ligand>
</feature>
<keyword evidence="4 8" id="KW-0418">Kinase</keyword>
<dbReference type="GO" id="GO:0005829">
    <property type="term" value="C:cytosol"/>
    <property type="evidence" value="ECO:0007669"/>
    <property type="project" value="TreeGrafter"/>
</dbReference>
<comment type="catalytic activity">
    <reaction evidence="6 8">
        <text>dCMP + ATP = dCDP + ADP</text>
        <dbReference type="Rhea" id="RHEA:25094"/>
        <dbReference type="ChEBI" id="CHEBI:30616"/>
        <dbReference type="ChEBI" id="CHEBI:57566"/>
        <dbReference type="ChEBI" id="CHEBI:58593"/>
        <dbReference type="ChEBI" id="CHEBI:456216"/>
        <dbReference type="EC" id="2.7.4.25"/>
    </reaction>
</comment>
<dbReference type="CDD" id="cd02020">
    <property type="entry name" value="CMPK"/>
    <property type="match status" value="1"/>
</dbReference>